<evidence type="ECO:0000256" key="6">
    <source>
        <dbReference type="ARBA" id="ARBA00022989"/>
    </source>
</evidence>
<comment type="function">
    <text evidence="10">Involved in SarA attenuation. Affects resistance to oxacillin and teicoplanin, as well as the synthesis of virulence factors.</text>
</comment>
<evidence type="ECO:0000259" key="14">
    <source>
        <dbReference type="Pfam" id="PF03816"/>
    </source>
</evidence>
<comment type="subcellular location">
    <subcellularLocation>
        <location evidence="1">Cell membrane</location>
        <topology evidence="1">Single-pass type II membrane protein</topology>
    </subcellularLocation>
</comment>
<dbReference type="PANTHER" id="PTHR33392:SF8">
    <property type="entry name" value="REGULATORY PROTEIN MSRR"/>
    <property type="match status" value="1"/>
</dbReference>
<evidence type="ECO:0000256" key="10">
    <source>
        <dbReference type="ARBA" id="ARBA00037178"/>
    </source>
</evidence>
<evidence type="ECO:0000256" key="7">
    <source>
        <dbReference type="ARBA" id="ARBA00023015"/>
    </source>
</evidence>
<dbReference type="Pfam" id="PF03816">
    <property type="entry name" value="LytR_cpsA_psr"/>
    <property type="match status" value="1"/>
</dbReference>
<sequence>MEIMSRVDRYKHIHDKAKPVEEKKGFNPRKEKNHSTEPDNSYYQEQEWQTEKEPTLESNSTVNQSEPDQKPKQFLKKEKQPKKPRKKRRFSWPKRIILFIVLLLVLAVGFFFKGKFYAENDNSLPKEALETFNGVKSANGANNILILGSDTRGDDAGRADTIMVLQLDGPSKKPKLISFMRDTFVDIPGYDANKINSAYALGGADLVRQTLAENFNIQCRYYAKVDFQSFEKIVDSMFPSGVKIDAEKDLNLDGVDIAKGSQKMDGHTLLQYSRFRMDEEGDFGRVRRQQQVMTAVMGQLKNPLALLRTPESLGRLVGYMSTDVPTTFMLSNGPSLMLKGSSGIERLTVPVEGSWSNGESAYAGSILEIDLDMNRSAVQNFLDQ</sequence>
<feature type="compositionally biased region" description="Polar residues" evidence="12">
    <location>
        <begin position="38"/>
        <end position="47"/>
    </location>
</feature>
<keyword evidence="7" id="KW-0805">Transcription regulation</keyword>
<reference evidence="15 16" key="1">
    <citation type="submission" date="2014-12" db="EMBL/GenBank/DDBJ databases">
        <title>Draft genome sequences of 29 type strains of Enterococci.</title>
        <authorList>
            <person name="Zhong Z."/>
            <person name="Sun Z."/>
            <person name="Liu W."/>
            <person name="Zhang W."/>
            <person name="Zhang H."/>
        </authorList>
    </citation>
    <scope>NUCLEOTIDE SEQUENCE [LARGE SCALE GENOMIC DNA]</scope>
    <source>
        <strain evidence="15 16">DSM 22801</strain>
    </source>
</reference>
<evidence type="ECO:0000256" key="2">
    <source>
        <dbReference type="ARBA" id="ARBA00006068"/>
    </source>
</evidence>
<dbReference type="NCBIfam" id="TIGR00350">
    <property type="entry name" value="lytR_cpsA_psr"/>
    <property type="match status" value="1"/>
</dbReference>
<name>A0AA91G772_9ENTE</name>
<dbReference type="Proteomes" id="UP000183039">
    <property type="component" value="Unassembled WGS sequence"/>
</dbReference>
<keyword evidence="3" id="KW-1003">Cell membrane</keyword>
<evidence type="ECO:0000256" key="4">
    <source>
        <dbReference type="ARBA" id="ARBA00022692"/>
    </source>
</evidence>
<organism evidence="15 16">
    <name type="scientific">Enterococcus silesiacus</name>
    <dbReference type="NCBI Taxonomy" id="332949"/>
    <lineage>
        <taxon>Bacteria</taxon>
        <taxon>Bacillati</taxon>
        <taxon>Bacillota</taxon>
        <taxon>Bacilli</taxon>
        <taxon>Lactobacillales</taxon>
        <taxon>Enterococcaceae</taxon>
        <taxon>Enterococcus</taxon>
    </lineage>
</organism>
<evidence type="ECO:0000256" key="8">
    <source>
        <dbReference type="ARBA" id="ARBA00023136"/>
    </source>
</evidence>
<keyword evidence="6 13" id="KW-1133">Transmembrane helix</keyword>
<feature type="transmembrane region" description="Helical" evidence="13">
    <location>
        <begin position="92"/>
        <end position="112"/>
    </location>
</feature>
<keyword evidence="4 13" id="KW-0812">Transmembrane</keyword>
<protein>
    <recommendedName>
        <fullName evidence="11">Regulatory protein MsrR</fullName>
    </recommendedName>
</protein>
<evidence type="ECO:0000256" key="11">
    <source>
        <dbReference type="ARBA" id="ARBA00040752"/>
    </source>
</evidence>
<comment type="similarity">
    <text evidence="2">Belongs to the LytR/CpsA/Psr (LCP) family.</text>
</comment>
<evidence type="ECO:0000256" key="12">
    <source>
        <dbReference type="SAM" id="MobiDB-lite"/>
    </source>
</evidence>
<dbReference type="Gene3D" id="3.40.630.190">
    <property type="entry name" value="LCP protein"/>
    <property type="match status" value="1"/>
</dbReference>
<dbReference type="EMBL" id="JXLC01000032">
    <property type="protein sequence ID" value="OJG86520.1"/>
    <property type="molecule type" value="Genomic_DNA"/>
</dbReference>
<proteinExistence type="inferred from homology"/>
<comment type="caution">
    <text evidence="15">The sequence shown here is derived from an EMBL/GenBank/DDBJ whole genome shotgun (WGS) entry which is preliminary data.</text>
</comment>
<dbReference type="InterPro" id="IPR050922">
    <property type="entry name" value="LytR/CpsA/Psr_CW_biosynth"/>
</dbReference>
<evidence type="ECO:0000256" key="3">
    <source>
        <dbReference type="ARBA" id="ARBA00022475"/>
    </source>
</evidence>
<keyword evidence="9" id="KW-0804">Transcription</keyword>
<feature type="region of interest" description="Disordered" evidence="12">
    <location>
        <begin position="1"/>
        <end position="87"/>
    </location>
</feature>
<dbReference type="AlphaFoldDB" id="A0AA91G772"/>
<evidence type="ECO:0000256" key="1">
    <source>
        <dbReference type="ARBA" id="ARBA00004401"/>
    </source>
</evidence>
<feature type="domain" description="Cell envelope-related transcriptional attenuator" evidence="14">
    <location>
        <begin position="158"/>
        <end position="301"/>
    </location>
</feature>
<evidence type="ECO:0000256" key="5">
    <source>
        <dbReference type="ARBA" id="ARBA00022968"/>
    </source>
</evidence>
<evidence type="ECO:0000256" key="9">
    <source>
        <dbReference type="ARBA" id="ARBA00023163"/>
    </source>
</evidence>
<dbReference type="GO" id="GO:0005886">
    <property type="term" value="C:plasma membrane"/>
    <property type="evidence" value="ECO:0007669"/>
    <property type="project" value="UniProtKB-SubCell"/>
</dbReference>
<keyword evidence="8 13" id="KW-0472">Membrane</keyword>
<evidence type="ECO:0000313" key="16">
    <source>
        <dbReference type="Proteomes" id="UP000183039"/>
    </source>
</evidence>
<feature type="compositionally biased region" description="Basic and acidic residues" evidence="12">
    <location>
        <begin position="1"/>
        <end position="37"/>
    </location>
</feature>
<dbReference type="PANTHER" id="PTHR33392">
    <property type="entry name" value="POLYISOPRENYL-TEICHOIC ACID--PEPTIDOGLYCAN TEICHOIC ACID TRANSFERASE TAGU"/>
    <property type="match status" value="1"/>
</dbReference>
<dbReference type="InterPro" id="IPR004474">
    <property type="entry name" value="LytR_CpsA_psr"/>
</dbReference>
<feature type="compositionally biased region" description="Basic and acidic residues" evidence="12">
    <location>
        <begin position="67"/>
        <end position="78"/>
    </location>
</feature>
<gene>
    <name evidence="15" type="ORF">RV15_GL002379</name>
</gene>
<keyword evidence="5" id="KW-0735">Signal-anchor</keyword>
<evidence type="ECO:0000256" key="13">
    <source>
        <dbReference type="SAM" id="Phobius"/>
    </source>
</evidence>
<evidence type="ECO:0000313" key="15">
    <source>
        <dbReference type="EMBL" id="OJG86520.1"/>
    </source>
</evidence>
<feature type="compositionally biased region" description="Polar residues" evidence="12">
    <location>
        <begin position="56"/>
        <end position="66"/>
    </location>
</feature>
<accession>A0AA91G772</accession>